<organism evidence="2 3">
    <name type="scientific">Sulfurovum riftiae</name>
    <dbReference type="NCBI Taxonomy" id="1630136"/>
    <lineage>
        <taxon>Bacteria</taxon>
        <taxon>Pseudomonadati</taxon>
        <taxon>Campylobacterota</taxon>
        <taxon>Epsilonproteobacteria</taxon>
        <taxon>Campylobacterales</taxon>
        <taxon>Sulfurovaceae</taxon>
        <taxon>Sulfurovum</taxon>
    </lineage>
</organism>
<gene>
    <name evidence="2" type="ORF">AS592_03020</name>
</gene>
<protein>
    <submittedName>
        <fullName evidence="2">Uncharacterized protein</fullName>
    </submittedName>
</protein>
<keyword evidence="1" id="KW-0472">Membrane</keyword>
<accession>A0A151CDX9</accession>
<reference evidence="2 3" key="1">
    <citation type="submission" date="2015-11" db="EMBL/GenBank/DDBJ databases">
        <title>Draft genome of Sulfurovum riftiae 1812E, a member of the Epsilonproteobacteria isolated from the tube of the deep-sea hydrothermal vent tubewom Riftia pachyptila.</title>
        <authorList>
            <person name="Vetriani C."/>
            <person name="Giovannelli D."/>
        </authorList>
    </citation>
    <scope>NUCLEOTIDE SEQUENCE [LARGE SCALE GENOMIC DNA]</scope>
    <source>
        <strain evidence="2 3">1812E</strain>
    </source>
</reference>
<dbReference type="OrthoDB" id="5373120at2"/>
<evidence type="ECO:0000256" key="1">
    <source>
        <dbReference type="SAM" id="Phobius"/>
    </source>
</evidence>
<dbReference type="Proteomes" id="UP000075359">
    <property type="component" value="Unassembled WGS sequence"/>
</dbReference>
<dbReference type="RefSeq" id="WP_067332129.1">
    <property type="nucleotide sequence ID" value="NZ_LNKT01000067.1"/>
</dbReference>
<feature type="transmembrane region" description="Helical" evidence="1">
    <location>
        <begin position="6"/>
        <end position="24"/>
    </location>
</feature>
<dbReference type="AlphaFoldDB" id="A0A151CDX9"/>
<evidence type="ECO:0000313" key="2">
    <source>
        <dbReference type="EMBL" id="KYJ85725.1"/>
    </source>
</evidence>
<keyword evidence="1" id="KW-1133">Transmembrane helix</keyword>
<evidence type="ECO:0000313" key="3">
    <source>
        <dbReference type="Proteomes" id="UP000075359"/>
    </source>
</evidence>
<sequence>MPKQYKFLLIITIIVLGTIWFLSVKKDDFREKELSHIGQKLKADTMRDCLHQKGFKTAGEADPESLKACRLLADEKWQEAQTLNTEN</sequence>
<keyword evidence="3" id="KW-1185">Reference proteome</keyword>
<keyword evidence="1" id="KW-0812">Transmembrane</keyword>
<comment type="caution">
    <text evidence="2">The sequence shown here is derived from an EMBL/GenBank/DDBJ whole genome shotgun (WGS) entry which is preliminary data.</text>
</comment>
<dbReference type="EMBL" id="LNKT01000067">
    <property type="protein sequence ID" value="KYJ85725.1"/>
    <property type="molecule type" value="Genomic_DNA"/>
</dbReference>
<proteinExistence type="predicted"/>
<name>A0A151CDX9_9BACT</name>